<dbReference type="Gene3D" id="3.40.50.1820">
    <property type="entry name" value="alpha/beta hydrolase"/>
    <property type="match status" value="1"/>
</dbReference>
<comment type="subcellular location">
    <subcellularLocation>
        <location evidence="3">Endoplasmic reticulum</location>
    </subcellularLocation>
    <subcellularLocation>
        <location evidence="1">Membrane</location>
        <topology evidence="1">Single-pass membrane protein</topology>
    </subcellularLocation>
    <subcellularLocation>
        <location evidence="2">Mitochondrion</location>
    </subcellularLocation>
</comment>
<dbReference type="SUPFAM" id="SSF53474">
    <property type="entry name" value="alpha/beta-Hydrolases"/>
    <property type="match status" value="1"/>
</dbReference>
<accession>A0A3R7XBZ0</accession>
<dbReference type="VEuPathDB" id="FungiDB:DD237_002106"/>
<keyword evidence="12" id="KW-1208">Phospholipid metabolism</keyword>
<dbReference type="GO" id="GO:0008654">
    <property type="term" value="P:phospholipid biosynthetic process"/>
    <property type="evidence" value="ECO:0007669"/>
    <property type="project" value="UniProtKB-KW"/>
</dbReference>
<dbReference type="InterPro" id="IPR011989">
    <property type="entry name" value="ARM-like"/>
</dbReference>
<evidence type="ECO:0000256" key="1">
    <source>
        <dbReference type="ARBA" id="ARBA00004167"/>
    </source>
</evidence>
<gene>
    <name evidence="16" type="ORF">DD237_002106</name>
</gene>
<evidence type="ECO:0000256" key="8">
    <source>
        <dbReference type="ARBA" id="ARBA00023098"/>
    </source>
</evidence>
<dbReference type="InterPro" id="IPR052374">
    <property type="entry name" value="SERAC1"/>
</dbReference>
<dbReference type="InterPro" id="IPR016024">
    <property type="entry name" value="ARM-type_fold"/>
</dbReference>
<evidence type="ECO:0000256" key="12">
    <source>
        <dbReference type="ARBA" id="ARBA00023264"/>
    </source>
</evidence>
<evidence type="ECO:0000256" key="9">
    <source>
        <dbReference type="ARBA" id="ARBA00023128"/>
    </source>
</evidence>
<evidence type="ECO:0000256" key="11">
    <source>
        <dbReference type="ARBA" id="ARBA00023209"/>
    </source>
</evidence>
<keyword evidence="10" id="KW-0472">Membrane</keyword>
<protein>
    <recommendedName>
        <fullName evidence="14">Protein SERAC1</fullName>
    </recommendedName>
    <alternativeName>
        <fullName evidence="15">Serine active site-containing protein 1</fullName>
    </alternativeName>
</protein>
<dbReference type="GO" id="GO:0005783">
    <property type="term" value="C:endoplasmic reticulum"/>
    <property type="evidence" value="ECO:0007669"/>
    <property type="project" value="UniProtKB-SubCell"/>
</dbReference>
<keyword evidence="11" id="KW-0594">Phospholipid biosynthesis</keyword>
<name>A0A3R7XBZ0_9STRA</name>
<dbReference type="PANTHER" id="PTHR48182:SF2">
    <property type="entry name" value="PROTEIN SERAC1"/>
    <property type="match status" value="1"/>
</dbReference>
<dbReference type="SUPFAM" id="SSF48371">
    <property type="entry name" value="ARM repeat"/>
    <property type="match status" value="1"/>
</dbReference>
<evidence type="ECO:0000256" key="15">
    <source>
        <dbReference type="ARBA" id="ARBA00041701"/>
    </source>
</evidence>
<evidence type="ECO:0000313" key="17">
    <source>
        <dbReference type="Proteomes" id="UP000286097"/>
    </source>
</evidence>
<dbReference type="Proteomes" id="UP000286097">
    <property type="component" value="Unassembled WGS sequence"/>
</dbReference>
<proteinExistence type="inferred from homology"/>
<organism evidence="16 17">
    <name type="scientific">Peronospora effusa</name>
    <dbReference type="NCBI Taxonomy" id="542832"/>
    <lineage>
        <taxon>Eukaryota</taxon>
        <taxon>Sar</taxon>
        <taxon>Stramenopiles</taxon>
        <taxon>Oomycota</taxon>
        <taxon>Peronosporomycetes</taxon>
        <taxon>Peronosporales</taxon>
        <taxon>Peronosporaceae</taxon>
        <taxon>Peronospora</taxon>
    </lineage>
</organism>
<keyword evidence="9" id="KW-0496">Mitochondrion</keyword>
<evidence type="ECO:0000256" key="2">
    <source>
        <dbReference type="ARBA" id="ARBA00004173"/>
    </source>
</evidence>
<evidence type="ECO:0000313" key="16">
    <source>
        <dbReference type="EMBL" id="RQM09843.1"/>
    </source>
</evidence>
<dbReference type="EMBL" id="QKXF01000665">
    <property type="protein sequence ID" value="RQM09843.1"/>
    <property type="molecule type" value="Genomic_DNA"/>
</dbReference>
<dbReference type="AlphaFoldDB" id="A0A3R7XBZ0"/>
<dbReference type="PANTHER" id="PTHR48182">
    <property type="entry name" value="PROTEIN SERAC1"/>
    <property type="match status" value="1"/>
</dbReference>
<evidence type="ECO:0000256" key="13">
    <source>
        <dbReference type="ARBA" id="ARBA00038024"/>
    </source>
</evidence>
<sequence length="1064" mass="118096">MRTEWTRSCLSQGRRFPSRRLVSSRTSKATRFSVRKRPRSLPSLPIAVGVAALALTMSPDTAWQLRNTVHLGVLVLYESKMTLSFENTAALVAQWKDVISYGGVQDELMECLLSRILRLQDDKQSRDTLRFLIDQDILSLLLQYIAWSKPTDPTRLKQLVQSLIKLLEAAVANGQVELQVSLVTLAHALGHIVQQKDDVVSYVDLLRLGDALVKKQELACRRVEEGAAASQAFTVYRSDLADPDSSHVAESCAALVKLCSPEMPESIKRIGLLALGALVQAVNREESCALQVKQLEPVLGPTFATMLLALPRNSGLNLQLQAATMVDHLLHVACRNPAAVTRETYELWMEQIRYWTGTEQNEDELKPTKHFWIRRKSGQLDQSEDEETMKQSQTLCLQLQLISSRCMRTLTASPQSRRYVCESPRTMSALLELSRQIHEKQQTNGNTGDEDLARNLTSIQRHVSWAFRNICTGFQSGAIALNCLFDAFSTASLLQSRLDLPMSRFFRGSNDLTGLPIIGAEEYEASTEVGWIDILTAWSASPNRHVRENAITCLVYLAEQRQSCLVGLMSEEEEVIRNKQEHILQAWLTNMLQQIRLLSGGELLAVKQMEEIANISKELTPGNERILFNSAVVDAGTSALAVLAEHHHAELVQQGVVPLVALLASTSDTTPALHTQCARVLANLVATYCLDIDPQSSALSIDPARADVTSDHVDIAKLLEETPSGKQFFRSICRWRECDDPMQRSSYFRVVQNLRAYNEVVATGRLVKDVYCEGVHPIISQSDINSVEQPTDENGVAPLVDVVFVHGLRGHPFGTWRTDMKQRGGNNKIWPDVLLAKDLQRNNVPARLVTLGYEAGMVSWSSPWPSLSLKERARVMLSALYAANIGRDRRHPGAPARPVVFITHSMGGLLTKTMLLLERKQRDQSDLADSTIGIIFLAVPHFGSGLAMGMQSESIRKLIQTHPAIEDLGADPNGRLKDLNDSFKTLGIDCFSVGEESASPVALGLSAVVVKPDSADPGTGRFYVLPKSDHMTICKVKSRNEPLYQDILQFVVQHATANDVTRSK</sequence>
<evidence type="ECO:0000256" key="6">
    <source>
        <dbReference type="ARBA" id="ARBA00022824"/>
    </source>
</evidence>
<reference evidence="16 17" key="1">
    <citation type="submission" date="2018-06" db="EMBL/GenBank/DDBJ databases">
        <title>Comparative genomics of downy mildews reveals potential adaptations to biotrophy.</title>
        <authorList>
            <person name="Fletcher K."/>
            <person name="Klosterman S.J."/>
            <person name="Derevnina L."/>
            <person name="Martin F."/>
            <person name="Koike S."/>
            <person name="Reyes Chin-Wo S."/>
            <person name="Mou B."/>
            <person name="Michelmore R."/>
        </authorList>
    </citation>
    <scope>NUCLEOTIDE SEQUENCE [LARGE SCALE GENOMIC DNA]</scope>
    <source>
        <strain evidence="16 17">R13</strain>
    </source>
</reference>
<dbReference type="GO" id="GO:0005739">
    <property type="term" value="C:mitochondrion"/>
    <property type="evidence" value="ECO:0007669"/>
    <property type="project" value="UniProtKB-SubCell"/>
</dbReference>
<keyword evidence="7" id="KW-1133">Transmembrane helix</keyword>
<keyword evidence="4" id="KW-0444">Lipid biosynthesis</keyword>
<evidence type="ECO:0000256" key="7">
    <source>
        <dbReference type="ARBA" id="ARBA00022989"/>
    </source>
</evidence>
<keyword evidence="8" id="KW-0443">Lipid metabolism</keyword>
<evidence type="ECO:0000256" key="5">
    <source>
        <dbReference type="ARBA" id="ARBA00022692"/>
    </source>
</evidence>
<keyword evidence="6" id="KW-0256">Endoplasmic reticulum</keyword>
<dbReference type="InterPro" id="IPR029058">
    <property type="entry name" value="AB_hydrolase_fold"/>
</dbReference>
<dbReference type="InterPro" id="IPR000225">
    <property type="entry name" value="Armadillo"/>
</dbReference>
<evidence type="ECO:0000256" key="14">
    <source>
        <dbReference type="ARBA" id="ARBA00040991"/>
    </source>
</evidence>
<comment type="caution">
    <text evidence="16">The sequence shown here is derived from an EMBL/GenBank/DDBJ whole genome shotgun (WGS) entry which is preliminary data.</text>
</comment>
<keyword evidence="5" id="KW-0812">Transmembrane</keyword>
<evidence type="ECO:0000256" key="3">
    <source>
        <dbReference type="ARBA" id="ARBA00004240"/>
    </source>
</evidence>
<dbReference type="Gene3D" id="1.25.10.10">
    <property type="entry name" value="Leucine-rich Repeat Variant"/>
    <property type="match status" value="1"/>
</dbReference>
<dbReference type="GO" id="GO:0016020">
    <property type="term" value="C:membrane"/>
    <property type="evidence" value="ECO:0007669"/>
    <property type="project" value="UniProtKB-SubCell"/>
</dbReference>
<comment type="similarity">
    <text evidence="13">Belongs to the SERAC1 family.</text>
</comment>
<evidence type="ECO:0000256" key="10">
    <source>
        <dbReference type="ARBA" id="ARBA00023136"/>
    </source>
</evidence>
<evidence type="ECO:0000256" key="4">
    <source>
        <dbReference type="ARBA" id="ARBA00022516"/>
    </source>
</evidence>
<dbReference type="SMART" id="SM00185">
    <property type="entry name" value="ARM"/>
    <property type="match status" value="2"/>
</dbReference>